<feature type="compositionally biased region" description="Basic residues" evidence="1">
    <location>
        <begin position="918"/>
        <end position="929"/>
    </location>
</feature>
<keyword evidence="3" id="KW-1185">Reference proteome</keyword>
<dbReference type="EMBL" id="KZ992613">
    <property type="protein sequence ID" value="RKP08326.1"/>
    <property type="molecule type" value="Genomic_DNA"/>
</dbReference>
<feature type="compositionally biased region" description="Basic and acidic residues" evidence="1">
    <location>
        <begin position="801"/>
        <end position="811"/>
    </location>
</feature>
<gene>
    <name evidence="2" type="ORF">THASP1DRAFT_29859</name>
</gene>
<feature type="compositionally biased region" description="Basic and acidic residues" evidence="1">
    <location>
        <begin position="95"/>
        <end position="110"/>
    </location>
</feature>
<proteinExistence type="predicted"/>
<feature type="region of interest" description="Disordered" evidence="1">
    <location>
        <begin position="780"/>
        <end position="821"/>
    </location>
</feature>
<feature type="region of interest" description="Disordered" evidence="1">
    <location>
        <begin position="888"/>
        <end position="929"/>
    </location>
</feature>
<evidence type="ECO:0000256" key="1">
    <source>
        <dbReference type="SAM" id="MobiDB-lite"/>
    </source>
</evidence>
<feature type="compositionally biased region" description="Acidic residues" evidence="1">
    <location>
        <begin position="812"/>
        <end position="821"/>
    </location>
</feature>
<feature type="region of interest" description="Disordered" evidence="1">
    <location>
        <begin position="253"/>
        <end position="307"/>
    </location>
</feature>
<feature type="compositionally biased region" description="Low complexity" evidence="1">
    <location>
        <begin position="152"/>
        <end position="177"/>
    </location>
</feature>
<feature type="compositionally biased region" description="Low complexity" evidence="1">
    <location>
        <begin position="183"/>
        <end position="198"/>
    </location>
</feature>
<organism evidence="2 3">
    <name type="scientific">Thamnocephalis sphaerospora</name>
    <dbReference type="NCBI Taxonomy" id="78915"/>
    <lineage>
        <taxon>Eukaryota</taxon>
        <taxon>Fungi</taxon>
        <taxon>Fungi incertae sedis</taxon>
        <taxon>Zoopagomycota</taxon>
        <taxon>Zoopagomycotina</taxon>
        <taxon>Zoopagomycetes</taxon>
        <taxon>Zoopagales</taxon>
        <taxon>Sigmoideomycetaceae</taxon>
        <taxon>Thamnocephalis</taxon>
    </lineage>
</organism>
<dbReference type="AlphaFoldDB" id="A0A4P9XQK6"/>
<feature type="compositionally biased region" description="Low complexity" evidence="1">
    <location>
        <begin position="111"/>
        <end position="128"/>
    </location>
</feature>
<feature type="compositionally biased region" description="Basic residues" evidence="1">
    <location>
        <begin position="451"/>
        <end position="460"/>
    </location>
</feature>
<feature type="region of interest" description="Disordered" evidence="1">
    <location>
        <begin position="33"/>
        <end position="207"/>
    </location>
</feature>
<evidence type="ECO:0000313" key="3">
    <source>
        <dbReference type="Proteomes" id="UP000271241"/>
    </source>
</evidence>
<feature type="region of interest" description="Disordered" evidence="1">
    <location>
        <begin position="445"/>
        <end position="475"/>
    </location>
</feature>
<sequence length="1011" mass="109655">MGDAIESGADSGGESLVAANKARRRRLAQIARVESLDSESGWSESEVELTSGEPEADGGDDRDNQDNDGDGGDEDGGRPVMVQDLSLPASVGSLRGDDTETKADVEETVKETAPVEVVTSTAAVSSPVDKPSVEPDTPTPDAVPEIPEKEQASSSPAASTSSPEAPSVPAPTVLAPTVPAPSTPIRTGTRSSSSGPTDPFTPVASKLDMVDKTRPMLAKTPQIQHGGIGSDAFAEYMTPGTKKTIMGNLPMRTIADESPPIAPLDTESPPSFLVDHDEPDMPSSSNPPKFALDESNSSAAATSSDVDRTAIHIDSDKSSDSIEILSDFQSTLPASSAAAAPAVIVIDSDDVEAEVEEDADPIRVAAAATITAAAASPNRRRREVETDELYESAAKVIQSTKGSSTLRPDAYVKSPLMSDMYSQLRSGSVSSASADGNDFDAVTALADTGRSRSRRGRNRLGRTTGSLLRPEHLRSGTDEEKLAALLLQPSSLESLKKIVPAPETNIASLSIVLAGEMPDDTARQQVKRSFARALHSVQSPSTDFGAGGVLAAYDDAERYGLHIEDVTGDSDASRRRAAIGKADLCVYFLGRPVSEQQLDGAAECAEQICILPVCLTKGDGLFEDQRLITRGLTHRKVANTVLTPGSTSTMAQLTEMHPSTLAFSLQLAQERTVKERTDIARNRVRLACTAFFMLFLGLLLLVVLPADGSRGRDALDAALPAEWSAWLASWSPLPSRDIIFGIERQLDYDPHADWIHGHDTSEIDDGAEWITYEPLPELSSQASTSQGSFDEHSEQNATYDSKTEESTKDDKSDDNDDDDSEYIPDDVFAWLYSLPRRFTLYLKEESAPVETQQRSRTGKKGQKQPLSDFIRLAKRRLATWIETVFGTFDEDEDGEPRDGGASQSQNDDQQQQQQQQQQRRRRRRRRRTSYRVYKEDISGQMRWAVDTMLDSFDDGRIFMARATAPLRHEIELAFTQLQKTQFWNTLMRVRAILRDALAEIILATRGHGGQA</sequence>
<feature type="compositionally biased region" description="Polar residues" evidence="1">
    <location>
        <begin position="294"/>
        <end position="304"/>
    </location>
</feature>
<dbReference type="Proteomes" id="UP000271241">
    <property type="component" value="Unassembled WGS sequence"/>
</dbReference>
<feature type="region of interest" description="Disordered" evidence="1">
    <location>
        <begin position="846"/>
        <end position="866"/>
    </location>
</feature>
<accession>A0A4P9XQK6</accession>
<protein>
    <submittedName>
        <fullName evidence="2">Uncharacterized protein</fullName>
    </submittedName>
</protein>
<dbReference type="STRING" id="78915.A0A4P9XQK6"/>
<reference evidence="3" key="1">
    <citation type="journal article" date="2018" name="Nat. Microbiol.">
        <title>Leveraging single-cell genomics to expand the fungal tree of life.</title>
        <authorList>
            <person name="Ahrendt S.R."/>
            <person name="Quandt C.A."/>
            <person name="Ciobanu D."/>
            <person name="Clum A."/>
            <person name="Salamov A."/>
            <person name="Andreopoulos B."/>
            <person name="Cheng J.F."/>
            <person name="Woyke T."/>
            <person name="Pelin A."/>
            <person name="Henrissat B."/>
            <person name="Reynolds N.K."/>
            <person name="Benny G.L."/>
            <person name="Smith M.E."/>
            <person name="James T.Y."/>
            <person name="Grigoriev I.V."/>
        </authorList>
    </citation>
    <scope>NUCLEOTIDE SEQUENCE [LARGE SCALE GENOMIC DNA]</scope>
    <source>
        <strain evidence="3">RSA 1356</strain>
    </source>
</reference>
<evidence type="ECO:0000313" key="2">
    <source>
        <dbReference type="EMBL" id="RKP08326.1"/>
    </source>
</evidence>
<dbReference type="OrthoDB" id="5595327at2759"/>
<name>A0A4P9XQK6_9FUNG</name>